<name>A0A6G4A2Y6_9BACL</name>
<proteinExistence type="predicted"/>
<reference evidence="1" key="1">
    <citation type="submission" date="2020-02" db="EMBL/GenBank/DDBJ databases">
        <authorList>
            <person name="Shen X.-R."/>
            <person name="Zhang Y.-X."/>
        </authorList>
    </citation>
    <scope>NUCLEOTIDE SEQUENCE</scope>
    <source>
        <strain evidence="1">SYP-B3998</strain>
    </source>
</reference>
<organism evidence="1">
    <name type="scientific">Paenibacillus sp. SYP-B3998</name>
    <dbReference type="NCBI Taxonomy" id="2678564"/>
    <lineage>
        <taxon>Bacteria</taxon>
        <taxon>Bacillati</taxon>
        <taxon>Bacillota</taxon>
        <taxon>Bacilli</taxon>
        <taxon>Bacillales</taxon>
        <taxon>Paenibacillaceae</taxon>
        <taxon>Paenibacillus</taxon>
    </lineage>
</organism>
<gene>
    <name evidence="1" type="ORF">GK047_22085</name>
</gene>
<protein>
    <submittedName>
        <fullName evidence="1">Uncharacterized protein</fullName>
    </submittedName>
</protein>
<dbReference type="RefSeq" id="WP_163951794.1">
    <property type="nucleotide sequence ID" value="NZ_JAAIKC010000010.1"/>
</dbReference>
<comment type="caution">
    <text evidence="1">The sequence shown here is derived from an EMBL/GenBank/DDBJ whole genome shotgun (WGS) entry which is preliminary data.</text>
</comment>
<accession>A0A6G4A2Y6</accession>
<sequence>MAGILLRPDLKTAGGEVCDIMCNEEYVGTLTLVYRESDRLTGSVQLEQQSLAEADKQQVYVYLQTYIQNVTDSLGIREYEVFVTYSDYDFIIATDHTMADSAQREADTPQLHDDEVDYEWVRDETRYNDIDQEQQDEMTMGQERKGKIGFELVIVAEKRNQVSYHIYDKESELVGEANLQIFGSEIVGDVEWKFDPFEDEMDDVSELIIADFDEDEVDTFIFNMNFNGETIDTIELTHIDVLNSEETFWSDIEALNPNRDDYTIVMARDDGDTLTYEIYQQSYGGLPIGTATVDVSQRQLTGFIDFREPSDSDDRELIATLLLEELDKENEYDTFNVSMLYRNKLIDEILFETDQLH</sequence>
<dbReference type="EMBL" id="JAAIKC010000010">
    <property type="protein sequence ID" value="NEW08690.1"/>
    <property type="molecule type" value="Genomic_DNA"/>
</dbReference>
<dbReference type="AlphaFoldDB" id="A0A6G4A2Y6"/>
<evidence type="ECO:0000313" key="1">
    <source>
        <dbReference type="EMBL" id="NEW08690.1"/>
    </source>
</evidence>